<protein>
    <submittedName>
        <fullName evidence="3">ORF6N domain-containing protein</fullName>
    </submittedName>
</protein>
<feature type="domain" description="KilA-N DNA-binding" evidence="2">
    <location>
        <begin position="35"/>
        <end position="121"/>
    </location>
</feature>
<proteinExistence type="predicted"/>
<name>A0A8G2BX29_9BACT</name>
<feature type="coiled-coil region" evidence="1">
    <location>
        <begin position="153"/>
        <end position="198"/>
    </location>
</feature>
<dbReference type="AlphaFoldDB" id="A0A8G2BX29"/>
<evidence type="ECO:0000313" key="3">
    <source>
        <dbReference type="EMBL" id="SEF97824.1"/>
    </source>
</evidence>
<organism evidence="3 4">
    <name type="scientific">Parabacteroides chinchillae</name>
    <dbReference type="NCBI Taxonomy" id="871327"/>
    <lineage>
        <taxon>Bacteria</taxon>
        <taxon>Pseudomonadati</taxon>
        <taxon>Bacteroidota</taxon>
        <taxon>Bacteroidia</taxon>
        <taxon>Bacteroidales</taxon>
        <taxon>Tannerellaceae</taxon>
        <taxon>Parabacteroides</taxon>
    </lineage>
</organism>
<comment type="caution">
    <text evidence="3">The sequence shown here is derived from an EMBL/GenBank/DDBJ whole genome shotgun (WGS) entry which is preliminary data.</text>
</comment>
<keyword evidence="4" id="KW-1185">Reference proteome</keyword>
<sequence length="213" mass="24445">MCIIKVIQLGLLALVVAKILTSKSETMEQLQLIQSKIYEIREQKVMLDFDLAEIYQVETRVLNQAVKRNIERFPEDFMFQLTDAEWGAMSSQFVMTSRAKRPKSAVPLAFTEHGVVMLASVLRSKIAVQVSVLVTRAFVAIRQLVVLPRVDRVDELENQIMELKKYIDDVFADYNDINDDTRMQLELINETLAGLQNRNNSLNKPRPKIGFVK</sequence>
<dbReference type="Pfam" id="PF10543">
    <property type="entry name" value="ORF6N"/>
    <property type="match status" value="1"/>
</dbReference>
<reference evidence="3 4" key="1">
    <citation type="submission" date="2016-10" db="EMBL/GenBank/DDBJ databases">
        <authorList>
            <person name="Varghese N."/>
            <person name="Submissions S."/>
        </authorList>
    </citation>
    <scope>NUCLEOTIDE SEQUENCE [LARGE SCALE GENOMIC DNA]</scope>
    <source>
        <strain evidence="3 4">DSM 29073</strain>
    </source>
</reference>
<evidence type="ECO:0000313" key="4">
    <source>
        <dbReference type="Proteomes" id="UP000236725"/>
    </source>
</evidence>
<dbReference type="Proteomes" id="UP000236725">
    <property type="component" value="Unassembled WGS sequence"/>
</dbReference>
<evidence type="ECO:0000259" key="2">
    <source>
        <dbReference type="Pfam" id="PF10543"/>
    </source>
</evidence>
<gene>
    <name evidence="3" type="ORF">SAMN05444001_1113</name>
</gene>
<dbReference type="EMBL" id="FNVS01000011">
    <property type="protein sequence ID" value="SEF97824.1"/>
    <property type="molecule type" value="Genomic_DNA"/>
</dbReference>
<evidence type="ECO:0000256" key="1">
    <source>
        <dbReference type="SAM" id="Coils"/>
    </source>
</evidence>
<dbReference type="InterPro" id="IPR018873">
    <property type="entry name" value="KilA-N_DNA-bd_domain"/>
</dbReference>
<keyword evidence="1" id="KW-0175">Coiled coil</keyword>
<accession>A0A8G2BX29</accession>